<gene>
    <name evidence="1" type="ORF">EZS27_016647</name>
</gene>
<comment type="caution">
    <text evidence="1">The sequence shown here is derived from an EMBL/GenBank/DDBJ whole genome shotgun (WGS) entry which is preliminary data.</text>
</comment>
<dbReference type="AlphaFoldDB" id="A0A5J4RLS8"/>
<reference evidence="1" key="1">
    <citation type="submission" date="2019-03" db="EMBL/GenBank/DDBJ databases">
        <title>Single cell metagenomics reveals metabolic interactions within the superorganism composed of flagellate Streblomastix strix and complex community of Bacteroidetes bacteria on its surface.</title>
        <authorList>
            <person name="Treitli S.C."/>
            <person name="Kolisko M."/>
            <person name="Husnik F."/>
            <person name="Keeling P."/>
            <person name="Hampl V."/>
        </authorList>
    </citation>
    <scope>NUCLEOTIDE SEQUENCE</scope>
    <source>
        <strain evidence="1">STM</strain>
    </source>
</reference>
<proteinExistence type="predicted"/>
<dbReference type="EMBL" id="SNRY01000929">
    <property type="protein sequence ID" value="KAA6335086.1"/>
    <property type="molecule type" value="Genomic_DNA"/>
</dbReference>
<sequence>MLKKENLVQSIIDEMKNQGLLDEFVDEKTGKPLFEIQFSDESVVCEVEGDNGESQE</sequence>
<protein>
    <submittedName>
        <fullName evidence="1">Uncharacterized protein</fullName>
    </submittedName>
</protein>
<accession>A0A5J4RLS8</accession>
<name>A0A5J4RLS8_9ZZZZ</name>
<organism evidence="1">
    <name type="scientific">termite gut metagenome</name>
    <dbReference type="NCBI Taxonomy" id="433724"/>
    <lineage>
        <taxon>unclassified sequences</taxon>
        <taxon>metagenomes</taxon>
        <taxon>organismal metagenomes</taxon>
    </lineage>
</organism>
<evidence type="ECO:0000313" key="1">
    <source>
        <dbReference type="EMBL" id="KAA6335086.1"/>
    </source>
</evidence>